<dbReference type="PROSITE" id="PS51257">
    <property type="entry name" value="PROKAR_LIPOPROTEIN"/>
    <property type="match status" value="1"/>
</dbReference>
<dbReference type="Proteomes" id="UP000282423">
    <property type="component" value="Unassembled WGS sequence"/>
</dbReference>
<evidence type="ECO:0000256" key="1">
    <source>
        <dbReference type="SAM" id="Phobius"/>
    </source>
</evidence>
<proteinExistence type="predicted"/>
<dbReference type="OrthoDB" id="800067at2"/>
<keyword evidence="1" id="KW-0472">Membrane</keyword>
<keyword evidence="1" id="KW-1133">Transmembrane helix</keyword>
<sequence length="67" mass="7810">MIKNYLKITLRNMNRNKGYTFLNVAGLAIGIAACLIISFYIRNELSYDDNSAIHQQNYWQKGINYSF</sequence>
<reference evidence="2 3" key="1">
    <citation type="submission" date="2018-10" db="EMBL/GenBank/DDBJ databases">
        <title>Sphingobacterium sp. M05W1-28.</title>
        <authorList>
            <person name="Cai H."/>
        </authorList>
    </citation>
    <scope>NUCLEOTIDE SEQUENCE [LARGE SCALE GENOMIC DNA]</scope>
    <source>
        <strain evidence="2 3">M05W1-28</strain>
    </source>
</reference>
<gene>
    <name evidence="2" type="ORF">D7322_13645</name>
</gene>
<keyword evidence="1" id="KW-0812">Transmembrane</keyword>
<protein>
    <recommendedName>
        <fullName evidence="4">ABC transporter permease</fullName>
    </recommendedName>
</protein>
<organism evidence="2 3">
    <name type="scientific">Sphingobacterium puteale</name>
    <dbReference type="NCBI Taxonomy" id="2420510"/>
    <lineage>
        <taxon>Bacteria</taxon>
        <taxon>Pseudomonadati</taxon>
        <taxon>Bacteroidota</taxon>
        <taxon>Sphingobacteriia</taxon>
        <taxon>Sphingobacteriales</taxon>
        <taxon>Sphingobacteriaceae</taxon>
        <taxon>Sphingobacterium</taxon>
    </lineage>
</organism>
<dbReference type="EMBL" id="RBWS01000009">
    <property type="protein sequence ID" value="RKO71192.1"/>
    <property type="molecule type" value="Genomic_DNA"/>
</dbReference>
<evidence type="ECO:0008006" key="4">
    <source>
        <dbReference type="Google" id="ProtNLM"/>
    </source>
</evidence>
<accession>A0A420VXY9</accession>
<evidence type="ECO:0000313" key="2">
    <source>
        <dbReference type="EMBL" id="RKO71192.1"/>
    </source>
</evidence>
<keyword evidence="3" id="KW-1185">Reference proteome</keyword>
<evidence type="ECO:0000313" key="3">
    <source>
        <dbReference type="Proteomes" id="UP000282423"/>
    </source>
</evidence>
<dbReference type="AlphaFoldDB" id="A0A420VXY9"/>
<name>A0A420VXY9_9SPHI</name>
<comment type="caution">
    <text evidence="2">The sequence shown here is derived from an EMBL/GenBank/DDBJ whole genome shotgun (WGS) entry which is preliminary data.</text>
</comment>
<feature type="transmembrane region" description="Helical" evidence="1">
    <location>
        <begin position="21"/>
        <end position="41"/>
    </location>
</feature>